<evidence type="ECO:0000256" key="2">
    <source>
        <dbReference type="ARBA" id="ARBA00022679"/>
    </source>
</evidence>
<protein>
    <recommendedName>
        <fullName evidence="3">4'-phosphopantetheinyl transferase domain-containing protein</fullName>
    </recommendedName>
</protein>
<organism evidence="4 5">
    <name type="scientific">Kitasatospora terrestris</name>
    <dbReference type="NCBI Taxonomy" id="258051"/>
    <lineage>
        <taxon>Bacteria</taxon>
        <taxon>Bacillati</taxon>
        <taxon>Actinomycetota</taxon>
        <taxon>Actinomycetes</taxon>
        <taxon>Kitasatosporales</taxon>
        <taxon>Streptomycetaceae</taxon>
        <taxon>Kitasatospora</taxon>
    </lineage>
</organism>
<dbReference type="Proteomes" id="UP001501752">
    <property type="component" value="Unassembled WGS sequence"/>
</dbReference>
<feature type="domain" description="4'-phosphopantetheinyl transferase" evidence="3">
    <location>
        <begin position="131"/>
        <end position="227"/>
    </location>
</feature>
<gene>
    <name evidence="4" type="ORF">GCM10023235_28550</name>
</gene>
<comment type="similarity">
    <text evidence="1">Belongs to the P-Pant transferase superfamily. Gsp/Sfp/HetI/AcpT family.</text>
</comment>
<evidence type="ECO:0000313" key="5">
    <source>
        <dbReference type="Proteomes" id="UP001501752"/>
    </source>
</evidence>
<dbReference type="InterPro" id="IPR008278">
    <property type="entry name" value="4-PPantetheinyl_Trfase_dom"/>
</dbReference>
<comment type="caution">
    <text evidence="4">The sequence shown here is derived from an EMBL/GenBank/DDBJ whole genome shotgun (WGS) entry which is preliminary data.</text>
</comment>
<dbReference type="Pfam" id="PF01648">
    <property type="entry name" value="ACPS"/>
    <property type="match status" value="1"/>
</dbReference>
<dbReference type="PANTHER" id="PTHR12215">
    <property type="entry name" value="PHOSPHOPANTETHEINE TRANSFERASE"/>
    <property type="match status" value="1"/>
</dbReference>
<dbReference type="Gene3D" id="3.90.470.20">
    <property type="entry name" value="4'-phosphopantetheinyl transferase domain"/>
    <property type="match status" value="1"/>
</dbReference>
<proteinExistence type="inferred from homology"/>
<accession>A0ABP9DKD1</accession>
<evidence type="ECO:0000259" key="3">
    <source>
        <dbReference type="Pfam" id="PF01648"/>
    </source>
</evidence>
<dbReference type="RefSeq" id="WP_345697201.1">
    <property type="nucleotide sequence ID" value="NZ_BAABIS010000001.1"/>
</dbReference>
<dbReference type="InterPro" id="IPR037143">
    <property type="entry name" value="4-PPantetheinyl_Trfase_dom_sf"/>
</dbReference>
<evidence type="ECO:0000313" key="4">
    <source>
        <dbReference type="EMBL" id="GAA4849917.1"/>
    </source>
</evidence>
<dbReference type="InterPro" id="IPR050559">
    <property type="entry name" value="P-Pant_transferase_sf"/>
</dbReference>
<evidence type="ECO:0000256" key="1">
    <source>
        <dbReference type="ARBA" id="ARBA00010990"/>
    </source>
</evidence>
<keyword evidence="2" id="KW-0808">Transferase</keyword>
<keyword evidence="5" id="KW-1185">Reference proteome</keyword>
<reference evidence="5" key="1">
    <citation type="journal article" date="2019" name="Int. J. Syst. Evol. Microbiol.">
        <title>The Global Catalogue of Microorganisms (GCM) 10K type strain sequencing project: providing services to taxonomists for standard genome sequencing and annotation.</title>
        <authorList>
            <consortium name="The Broad Institute Genomics Platform"/>
            <consortium name="The Broad Institute Genome Sequencing Center for Infectious Disease"/>
            <person name="Wu L."/>
            <person name="Ma J."/>
        </authorList>
    </citation>
    <scope>NUCLEOTIDE SEQUENCE [LARGE SCALE GENOMIC DNA]</scope>
    <source>
        <strain evidence="5">JCM 13006</strain>
    </source>
</reference>
<name>A0ABP9DKD1_9ACTN</name>
<dbReference type="SUPFAM" id="SSF56214">
    <property type="entry name" value="4'-phosphopantetheinyl transferase"/>
    <property type="match status" value="2"/>
</dbReference>
<dbReference type="PANTHER" id="PTHR12215:SF10">
    <property type="entry name" value="L-AMINOADIPATE-SEMIALDEHYDE DEHYDROGENASE-PHOSPHOPANTETHEINYL TRANSFERASE"/>
    <property type="match status" value="1"/>
</dbReference>
<dbReference type="EMBL" id="BAABIS010000001">
    <property type="protein sequence ID" value="GAA4849917.1"/>
    <property type="molecule type" value="Genomic_DNA"/>
</dbReference>
<sequence>MPHLVVGPQGPWGPLRRDMARHGVALAYGSIADWRARLPGPQDADALRELLGRDWDRYRAAAGRPTGDRFLATRSLLKYLAATAVGADPRDLELGYALTGRLYVRGCDQIDLNLSHTGDLMLVGLTSRGTIGVDVELLDRRLYGGGGEARMCTPAETRLLEATPEEHRNLRLVRQWTLKEAYTKALGQGLYFPFTEFGFQVDENPPRLRRADGSPADSDSWSFRSLRVGERHLAGLALRDGGLGRTADTRVTTALDASTLGAVHRALRATGPAGSV</sequence>